<evidence type="ECO:0000259" key="2">
    <source>
        <dbReference type="Pfam" id="PF13243"/>
    </source>
</evidence>
<dbReference type="InterPro" id="IPR050148">
    <property type="entry name" value="Terpene_synthase-like"/>
</dbReference>
<evidence type="ECO:0000256" key="1">
    <source>
        <dbReference type="SAM" id="MobiDB-lite"/>
    </source>
</evidence>
<dbReference type="PANTHER" id="PTHR31739:SF25">
    <property type="entry name" value="(E,E)-GERANYLLINALOOL SYNTHASE"/>
    <property type="match status" value="1"/>
</dbReference>
<dbReference type="SUPFAM" id="SSF48239">
    <property type="entry name" value="Terpenoid cyclases/Protein prenyltransferases"/>
    <property type="match status" value="2"/>
</dbReference>
<feature type="domain" description="Squalene cyclase C-terminal" evidence="2">
    <location>
        <begin position="367"/>
        <end position="445"/>
    </location>
</feature>
<dbReference type="Pfam" id="PF13243">
    <property type="entry name" value="SQHop_cyclase_C"/>
    <property type="match status" value="1"/>
</dbReference>
<gene>
    <name evidence="3" type="ORF">GCM10009546_09350</name>
</gene>
<proteinExistence type="predicted"/>
<dbReference type="Proteomes" id="UP001501427">
    <property type="component" value="Unassembled WGS sequence"/>
</dbReference>
<dbReference type="InterPro" id="IPR032696">
    <property type="entry name" value="SQ_cyclase_C"/>
</dbReference>
<dbReference type="Gene3D" id="1.50.10.160">
    <property type="match status" value="1"/>
</dbReference>
<feature type="region of interest" description="Disordered" evidence="1">
    <location>
        <begin position="69"/>
        <end position="89"/>
    </location>
</feature>
<dbReference type="EMBL" id="BAAAHD010000006">
    <property type="protein sequence ID" value="GAA0549447.1"/>
    <property type="molecule type" value="Genomic_DNA"/>
</dbReference>
<keyword evidence="4" id="KW-1185">Reference proteome</keyword>
<name>A0ABP3NPI9_9ACTN</name>
<dbReference type="PANTHER" id="PTHR31739">
    <property type="entry name" value="ENT-COPALYL DIPHOSPHATE SYNTHASE, CHLOROPLASTIC"/>
    <property type="match status" value="1"/>
</dbReference>
<evidence type="ECO:0000313" key="3">
    <source>
        <dbReference type="EMBL" id="GAA0549447.1"/>
    </source>
</evidence>
<sequence length="523" mass="55416">MPWGQVSPSVYETGRVVSLAPWLTGHERRIAFLLDTQRTDGGWGLPHDGYALVPTLSATEALLSVLVRAESPDEEEPAQPQPAEDVADAAARGLSRLRELLTGGTWASPPGAAAQPDMPAIELIVPSLVERINRHLGDLGTAALPRDGLPLPASMDGTRLALVRDLLRSGARPPKKLMHALEIGGAAAHGFAGTGPESTGAIGASPAATAAWLGDRAPADPSTPARWYLETVAAMHDGVVPVAYPLTVFERGWVLSWLSRAGISVPVPPEVVLSLTAPLRAEGTATAAGLPADADTTAGTLYALALLGAPHPPDPLWNYETSTHFCTWKGEDGFSTTTNAHVLEAFGEFLATGAAARGGDRDVRRYEATIEKVGGWLLEQQRDDGAWTDRWHASPYYATASCALALERFGGAGRGADAAGRARAWILRTQRPDGSWGRWDGTAEETAYAVQTLLLTGRPPEPEAVRAAARGRDALLRGLSMPDGAHPPLWHDKDLYHPSAIVRAAILAGLHLIETAGTHENKE</sequence>
<comment type="caution">
    <text evidence="3">The sequence shown here is derived from an EMBL/GenBank/DDBJ whole genome shotgun (WGS) entry which is preliminary data.</text>
</comment>
<dbReference type="Gene3D" id="1.50.10.20">
    <property type="match status" value="1"/>
</dbReference>
<accession>A0ABP3NPI9</accession>
<protein>
    <recommendedName>
        <fullName evidence="2">Squalene cyclase C-terminal domain-containing protein</fullName>
    </recommendedName>
</protein>
<reference evidence="4" key="1">
    <citation type="journal article" date="2019" name="Int. J. Syst. Evol. Microbiol.">
        <title>The Global Catalogue of Microorganisms (GCM) 10K type strain sequencing project: providing services to taxonomists for standard genome sequencing and annotation.</title>
        <authorList>
            <consortium name="The Broad Institute Genomics Platform"/>
            <consortium name="The Broad Institute Genome Sequencing Center for Infectious Disease"/>
            <person name="Wu L."/>
            <person name="Ma J."/>
        </authorList>
    </citation>
    <scope>NUCLEOTIDE SEQUENCE [LARGE SCALE GENOMIC DNA]</scope>
    <source>
        <strain evidence="4">JCM 10667</strain>
    </source>
</reference>
<organism evidence="3 4">
    <name type="scientific">Actinomadura livida</name>
    <dbReference type="NCBI Taxonomy" id="79909"/>
    <lineage>
        <taxon>Bacteria</taxon>
        <taxon>Bacillati</taxon>
        <taxon>Actinomycetota</taxon>
        <taxon>Actinomycetes</taxon>
        <taxon>Streptosporangiales</taxon>
        <taxon>Thermomonosporaceae</taxon>
        <taxon>Actinomadura</taxon>
    </lineage>
</organism>
<evidence type="ECO:0000313" key="4">
    <source>
        <dbReference type="Proteomes" id="UP001501427"/>
    </source>
</evidence>
<dbReference type="InterPro" id="IPR008930">
    <property type="entry name" value="Terpenoid_cyclase/PrenylTrfase"/>
</dbReference>